<organism evidence="1 2">
    <name type="scientific">Lindgomyces ingoldianus</name>
    <dbReference type="NCBI Taxonomy" id="673940"/>
    <lineage>
        <taxon>Eukaryota</taxon>
        <taxon>Fungi</taxon>
        <taxon>Dikarya</taxon>
        <taxon>Ascomycota</taxon>
        <taxon>Pezizomycotina</taxon>
        <taxon>Dothideomycetes</taxon>
        <taxon>Pleosporomycetidae</taxon>
        <taxon>Pleosporales</taxon>
        <taxon>Lindgomycetaceae</taxon>
        <taxon>Lindgomyces</taxon>
    </lineage>
</organism>
<evidence type="ECO:0000313" key="1">
    <source>
        <dbReference type="EMBL" id="KAF2474368.1"/>
    </source>
</evidence>
<keyword evidence="2" id="KW-1185">Reference proteome</keyword>
<comment type="caution">
    <text evidence="1">The sequence shown here is derived from an EMBL/GenBank/DDBJ whole genome shotgun (WGS) entry which is preliminary data.</text>
</comment>
<accession>A0ACB6R6B0</accession>
<proteinExistence type="predicted"/>
<dbReference type="EMBL" id="MU003498">
    <property type="protein sequence ID" value="KAF2474368.1"/>
    <property type="molecule type" value="Genomic_DNA"/>
</dbReference>
<evidence type="ECO:0000313" key="2">
    <source>
        <dbReference type="Proteomes" id="UP000799755"/>
    </source>
</evidence>
<dbReference type="Proteomes" id="UP000799755">
    <property type="component" value="Unassembled WGS sequence"/>
</dbReference>
<sequence>MDKKTNDLESRIKSLRRENADYRWFIPELLLREALSEDVVRKALLDVGAKPYHLDEIVKHVLTSGIKIFAVLVLTNQAAMTSKFIEEGEFQDHRLPFNLNTLDKQLSLPAAKDFYERQWEFTAPTFYRGTIHRLLNDRSVLPFTKDKRIGNGAFGTVYEIKLDQSHQKMEGAFQNRLVRKELDDAGSHRIELENLAILSHLRHPNILELLASYTYKGKHNLVFPLAEGGTLAELFASDRQTTRFKSNQAFFIALTRLSSAIEHVHNFVERRIDLNLIGCHYDLRPKNILVSRDTFLLADFGLSRFKQASESSGALFKEGAGDYRAPECEDIDDNLFPKFIVRRSSDIWSFGCIMAEAVTYMILGQDGVEEFRKVRSFKKGQGRYYLFHCGLGEPNEAVINWISQLEHKSPRECKMLLKLVRNMIAIDEEKRPRAKEVTAKLRLIAQHVVVDSVEQLFRVIPFGSSLDALIEQKRFQSWKYALGMLDQESVSDSTRDIYWEHESQFDSTLDCLYKIRDLLKSASSRKQSMAAFPHIPLSELNDRLDELLNERLQEKSRAYFRASMVEDEDNLFLQMVRDDVKGMSFPKEIRMRATLKYMTELAMQHHERDTYKRQLDVKSVKVGSAFGDHNIGRFQEGDLSHPVLVEWRWYGRQSSEKTINRELFVRVDAIADLLGQDKPKEFCTLDCRGFFHDPNQFAFGVVYDYPRATAPYQGNPQLKSLRKLVTETTASVKLHPTLDDKFRVAYILSRSILEFHLVAWLHKRLNSSNIAFFATTELLQDEWFQMPYVVGFNHSRPDEISAFTGGPEDSGTNRYQHPAYLNTTRRYCAEFDYYSLGIILLEIGLWRPLDEITRKYKGTHEQIRDKLLQERVPLLKQSMGRHYFEAVRVCIEGDFDQSELNDGHGGNTKSLHLSFERLVVSRLNQFSN</sequence>
<reference evidence="1" key="1">
    <citation type="journal article" date="2020" name="Stud. Mycol.">
        <title>101 Dothideomycetes genomes: a test case for predicting lifestyles and emergence of pathogens.</title>
        <authorList>
            <person name="Haridas S."/>
            <person name="Albert R."/>
            <person name="Binder M."/>
            <person name="Bloem J."/>
            <person name="Labutti K."/>
            <person name="Salamov A."/>
            <person name="Andreopoulos B."/>
            <person name="Baker S."/>
            <person name="Barry K."/>
            <person name="Bills G."/>
            <person name="Bluhm B."/>
            <person name="Cannon C."/>
            <person name="Castanera R."/>
            <person name="Culley D."/>
            <person name="Daum C."/>
            <person name="Ezra D."/>
            <person name="Gonzalez J."/>
            <person name="Henrissat B."/>
            <person name="Kuo A."/>
            <person name="Liang C."/>
            <person name="Lipzen A."/>
            <person name="Lutzoni F."/>
            <person name="Magnuson J."/>
            <person name="Mondo S."/>
            <person name="Nolan M."/>
            <person name="Ohm R."/>
            <person name="Pangilinan J."/>
            <person name="Park H.-J."/>
            <person name="Ramirez L."/>
            <person name="Alfaro M."/>
            <person name="Sun H."/>
            <person name="Tritt A."/>
            <person name="Yoshinaga Y."/>
            <person name="Zwiers L.-H."/>
            <person name="Turgeon B."/>
            <person name="Goodwin S."/>
            <person name="Spatafora J."/>
            <person name="Crous P."/>
            <person name="Grigoriev I."/>
        </authorList>
    </citation>
    <scope>NUCLEOTIDE SEQUENCE</scope>
    <source>
        <strain evidence="1">ATCC 200398</strain>
    </source>
</reference>
<name>A0ACB6R6B0_9PLEO</name>
<protein>
    <submittedName>
        <fullName evidence="1">Kinase-like protein</fullName>
    </submittedName>
</protein>
<gene>
    <name evidence="1" type="ORF">BDR25DRAFT_385934</name>
</gene>